<name>W5TG56_9NOCA</name>
<reference evidence="1 2" key="1">
    <citation type="journal article" date="2014" name="Appl. Environ. Microbiol.">
        <title>Insights into the Microbial Degradation of Rubber and Gutta-Percha by Analysis of the Complete Genome of Nocardia nova SH22a.</title>
        <authorList>
            <person name="Luo Q."/>
            <person name="Hiessl S."/>
            <person name="Poehlein A."/>
            <person name="Daniel R."/>
            <person name="Steinbuchel A."/>
        </authorList>
    </citation>
    <scope>NUCLEOTIDE SEQUENCE [LARGE SCALE GENOMIC DNA]</scope>
    <source>
        <strain evidence="1">SH22a</strain>
    </source>
</reference>
<dbReference type="AlphaFoldDB" id="W5TG56"/>
<dbReference type="KEGG" id="nno:NONO_c14280"/>
<evidence type="ECO:0000313" key="1">
    <source>
        <dbReference type="EMBL" id="AHH16231.1"/>
    </source>
</evidence>
<dbReference type="HOGENOM" id="CLU_1720444_0_0_11"/>
<evidence type="ECO:0000313" key="2">
    <source>
        <dbReference type="Proteomes" id="UP000019150"/>
    </source>
</evidence>
<accession>W5TG56</accession>
<dbReference type="Proteomes" id="UP000019150">
    <property type="component" value="Chromosome"/>
</dbReference>
<dbReference type="OrthoDB" id="4550668at2"/>
<keyword evidence="2" id="KW-1185">Reference proteome</keyword>
<sequence>MNLGGTLRSRPRRLAVASLIALLGIFGQGARTATAGAAIPACANYEITTQYGTIKSEIRPYERDPIGYYTWWWFINDLSHRPGKYEWHLFVNGSMVSKIQSAEKDDMLHFGQPRYNRGKYLWHSGDTLHVDGLHTAPDGTVYITPLNECAVP</sequence>
<proteinExistence type="predicted"/>
<dbReference type="STRING" id="1415166.NONO_c14280"/>
<dbReference type="RefSeq" id="WP_148306744.1">
    <property type="nucleotide sequence ID" value="NZ_CP006850.1"/>
</dbReference>
<gene>
    <name evidence="1" type="ORF">NONO_c14280</name>
</gene>
<dbReference type="EMBL" id="CP006850">
    <property type="protein sequence ID" value="AHH16231.1"/>
    <property type="molecule type" value="Genomic_DNA"/>
</dbReference>
<dbReference type="eggNOG" id="ENOG5031FA5">
    <property type="taxonomic scope" value="Bacteria"/>
</dbReference>
<organism evidence="1 2">
    <name type="scientific">Nocardia nova SH22a</name>
    <dbReference type="NCBI Taxonomy" id="1415166"/>
    <lineage>
        <taxon>Bacteria</taxon>
        <taxon>Bacillati</taxon>
        <taxon>Actinomycetota</taxon>
        <taxon>Actinomycetes</taxon>
        <taxon>Mycobacteriales</taxon>
        <taxon>Nocardiaceae</taxon>
        <taxon>Nocardia</taxon>
    </lineage>
</organism>
<protein>
    <submittedName>
        <fullName evidence="1">Uncharacterized protein</fullName>
    </submittedName>
</protein>